<feature type="compositionally biased region" description="Pro residues" evidence="1">
    <location>
        <begin position="272"/>
        <end position="282"/>
    </location>
</feature>
<keyword evidence="3" id="KW-1185">Reference proteome</keyword>
<dbReference type="AlphaFoldDB" id="A0A4V1IQ53"/>
<dbReference type="EMBL" id="KZ999161">
    <property type="protein sequence ID" value="RKO85357.1"/>
    <property type="molecule type" value="Genomic_DNA"/>
</dbReference>
<feature type="compositionally biased region" description="Pro residues" evidence="1">
    <location>
        <begin position="173"/>
        <end position="185"/>
    </location>
</feature>
<protein>
    <submittedName>
        <fullName evidence="2">Uncharacterized protein</fullName>
    </submittedName>
</protein>
<feature type="non-terminal residue" evidence="2">
    <location>
        <position position="1"/>
    </location>
</feature>
<proteinExistence type="predicted"/>
<feature type="compositionally biased region" description="Pro residues" evidence="1">
    <location>
        <begin position="80"/>
        <end position="91"/>
    </location>
</feature>
<dbReference type="Proteomes" id="UP000269721">
    <property type="component" value="Unassembled WGS sequence"/>
</dbReference>
<organism evidence="2 3">
    <name type="scientific">Blyttiomyces helicus</name>
    <dbReference type="NCBI Taxonomy" id="388810"/>
    <lineage>
        <taxon>Eukaryota</taxon>
        <taxon>Fungi</taxon>
        <taxon>Fungi incertae sedis</taxon>
        <taxon>Chytridiomycota</taxon>
        <taxon>Chytridiomycota incertae sedis</taxon>
        <taxon>Chytridiomycetes</taxon>
        <taxon>Chytridiomycetes incertae sedis</taxon>
        <taxon>Blyttiomyces</taxon>
    </lineage>
</organism>
<dbReference type="PRINTS" id="PR01217">
    <property type="entry name" value="PRICHEXTENSN"/>
</dbReference>
<evidence type="ECO:0000313" key="2">
    <source>
        <dbReference type="EMBL" id="RKO85357.1"/>
    </source>
</evidence>
<evidence type="ECO:0000256" key="1">
    <source>
        <dbReference type="SAM" id="MobiDB-lite"/>
    </source>
</evidence>
<evidence type="ECO:0000313" key="3">
    <source>
        <dbReference type="Proteomes" id="UP000269721"/>
    </source>
</evidence>
<feature type="compositionally biased region" description="Pro residues" evidence="1">
    <location>
        <begin position="53"/>
        <end position="66"/>
    </location>
</feature>
<feature type="region of interest" description="Disordered" evidence="1">
    <location>
        <begin position="244"/>
        <end position="283"/>
    </location>
</feature>
<accession>A0A4V1IQ53</accession>
<reference evidence="3" key="1">
    <citation type="journal article" date="2018" name="Nat. Microbiol.">
        <title>Leveraging single-cell genomics to expand the fungal tree of life.</title>
        <authorList>
            <person name="Ahrendt S.R."/>
            <person name="Quandt C.A."/>
            <person name="Ciobanu D."/>
            <person name="Clum A."/>
            <person name="Salamov A."/>
            <person name="Andreopoulos B."/>
            <person name="Cheng J.F."/>
            <person name="Woyke T."/>
            <person name="Pelin A."/>
            <person name="Henrissat B."/>
            <person name="Reynolds N.K."/>
            <person name="Benny G.L."/>
            <person name="Smith M.E."/>
            <person name="James T.Y."/>
            <person name="Grigoriev I.V."/>
        </authorList>
    </citation>
    <scope>NUCLEOTIDE SEQUENCE [LARGE SCALE GENOMIC DNA]</scope>
</reference>
<name>A0A4V1IQ53_9FUNG</name>
<gene>
    <name evidence="2" type="ORF">BDK51DRAFT_38240</name>
</gene>
<feature type="region of interest" description="Disordered" evidence="1">
    <location>
        <begin position="1"/>
        <end position="198"/>
    </location>
</feature>
<sequence length="319" mass="36100">APYGHPQPYSEPPHRDAYNYPADPRLYRQSLSNPPPGPDPCYAASSRRYSDYAPPPPDPNIHPLPDPRWNAESPQQYSHNPPPYPPPPPPQQQQQLDHRWSYDASLRVASPYEEPNCLPSPVSPVRRESHGVVVESEIARWAAQDPEQWRGDPYPPSSYAPREEEVYATYSPDPAPDTPAPPTPNSAPAAAEPPLRNYAQRDIDRLSRVYMLRKAQEAKEADGLAREMEKIEVSLDARRYSFASQASRELYPAQRPPSPPPDTRRPQSILPAPLPLPPPPAPQYVLEQEKVERPLVQQVLDVKEKKKTKRLSLFGRRPK</sequence>